<organism evidence="1 2">
    <name type="scientific">Racocetra persica</name>
    <dbReference type="NCBI Taxonomy" id="160502"/>
    <lineage>
        <taxon>Eukaryota</taxon>
        <taxon>Fungi</taxon>
        <taxon>Fungi incertae sedis</taxon>
        <taxon>Mucoromycota</taxon>
        <taxon>Glomeromycotina</taxon>
        <taxon>Glomeromycetes</taxon>
        <taxon>Diversisporales</taxon>
        <taxon>Gigasporaceae</taxon>
        <taxon>Racocetra</taxon>
    </lineage>
</organism>
<reference evidence="1" key="1">
    <citation type="submission" date="2021-06" db="EMBL/GenBank/DDBJ databases">
        <authorList>
            <person name="Kallberg Y."/>
            <person name="Tangrot J."/>
            <person name="Rosling A."/>
        </authorList>
    </citation>
    <scope>NUCLEOTIDE SEQUENCE</scope>
    <source>
        <strain evidence="1">MA461A</strain>
    </source>
</reference>
<dbReference type="EMBL" id="CAJVQC010132924">
    <property type="protein sequence ID" value="CAG8842093.1"/>
    <property type="molecule type" value="Genomic_DNA"/>
</dbReference>
<gene>
    <name evidence="1" type="ORF">RPERSI_LOCUS32157</name>
</gene>
<keyword evidence="2" id="KW-1185">Reference proteome</keyword>
<accession>A0ACA9SJW6</accession>
<dbReference type="Proteomes" id="UP000789920">
    <property type="component" value="Unassembled WGS sequence"/>
</dbReference>
<evidence type="ECO:0000313" key="1">
    <source>
        <dbReference type="EMBL" id="CAG8842093.1"/>
    </source>
</evidence>
<protein>
    <submittedName>
        <fullName evidence="1">37024_t:CDS:1</fullName>
    </submittedName>
</protein>
<proteinExistence type="predicted"/>
<comment type="caution">
    <text evidence="1">The sequence shown here is derived from an EMBL/GenBank/DDBJ whole genome shotgun (WGS) entry which is preliminary data.</text>
</comment>
<sequence>CIQALHLIPPDTVVNCFRHTSLFDYEIATAICEVYPNDEDSSVFAELEESPKYLTHP</sequence>
<feature type="non-terminal residue" evidence="1">
    <location>
        <position position="1"/>
    </location>
</feature>
<feature type="non-terminal residue" evidence="1">
    <location>
        <position position="57"/>
    </location>
</feature>
<name>A0ACA9SJW6_9GLOM</name>
<evidence type="ECO:0000313" key="2">
    <source>
        <dbReference type="Proteomes" id="UP000789920"/>
    </source>
</evidence>